<gene>
    <name evidence="2" type="ORF">BW737_008790</name>
</gene>
<feature type="region of interest" description="Disordered" evidence="1">
    <location>
        <begin position="82"/>
        <end position="109"/>
    </location>
</feature>
<comment type="caution">
    <text evidence="2">The sequence shown here is derived from an EMBL/GenBank/DDBJ whole genome shotgun (WGS) entry which is preliminary data.</text>
</comment>
<dbReference type="RefSeq" id="WP_086614215.1">
    <property type="nucleotide sequence ID" value="NZ_MTPX02000042.1"/>
</dbReference>
<accession>A0ABX4MAS2</accession>
<evidence type="ECO:0000313" key="2">
    <source>
        <dbReference type="EMBL" id="PHP52570.1"/>
    </source>
</evidence>
<name>A0ABX4MAS2_9ACTO</name>
<dbReference type="EMBL" id="MTPX02000042">
    <property type="protein sequence ID" value="PHP52570.1"/>
    <property type="molecule type" value="Genomic_DNA"/>
</dbReference>
<dbReference type="Proteomes" id="UP000194577">
    <property type="component" value="Unassembled WGS sequence"/>
</dbReference>
<proteinExistence type="predicted"/>
<protein>
    <submittedName>
        <fullName evidence="2">Uncharacterized protein</fullName>
    </submittedName>
</protein>
<organism evidence="2 3">
    <name type="scientific">Actinomyces ruminis</name>
    <dbReference type="NCBI Taxonomy" id="1937003"/>
    <lineage>
        <taxon>Bacteria</taxon>
        <taxon>Bacillati</taxon>
        <taxon>Actinomycetota</taxon>
        <taxon>Actinomycetes</taxon>
        <taxon>Actinomycetales</taxon>
        <taxon>Actinomycetaceae</taxon>
        <taxon>Actinomyces</taxon>
    </lineage>
</organism>
<reference evidence="2 3" key="1">
    <citation type="submission" date="2017-10" db="EMBL/GenBank/DDBJ databases">
        <title>Draft genome sequence of cellulolytic Actinomyces sp CtC72 isolated from cattle rumen fluid.</title>
        <authorList>
            <person name="Joshi A.J."/>
            <person name="Vasudevan G."/>
            <person name="Lanjekar V.B."/>
            <person name="Hivarkar S."/>
            <person name="Engineer A."/>
            <person name="Pore S.D."/>
            <person name="Dhakephalkar P.K."/>
            <person name="Dagar S."/>
        </authorList>
    </citation>
    <scope>NUCLEOTIDE SEQUENCE [LARGE SCALE GENOMIC DNA]</scope>
    <source>
        <strain evidence="3">CtC72</strain>
    </source>
</reference>
<evidence type="ECO:0000256" key="1">
    <source>
        <dbReference type="SAM" id="MobiDB-lite"/>
    </source>
</evidence>
<keyword evidence="3" id="KW-1185">Reference proteome</keyword>
<sequence length="109" mass="11451">MTAAANNISAGPRRKTWMAMTDHQQREALRLTLNTLSAAATGSPAGVAQTLAEAAAIAPAVEDHVAWAAAYLTATLRLTVDPTGQTSRHLTTGRQLRAQEAPAQEGLFT</sequence>
<feature type="compositionally biased region" description="Polar residues" evidence="1">
    <location>
        <begin position="82"/>
        <end position="94"/>
    </location>
</feature>
<evidence type="ECO:0000313" key="3">
    <source>
        <dbReference type="Proteomes" id="UP000194577"/>
    </source>
</evidence>